<evidence type="ECO:0000313" key="4">
    <source>
        <dbReference type="Proteomes" id="UP000530234"/>
    </source>
</evidence>
<keyword evidence="2" id="KW-0472">Membrane</keyword>
<feature type="region of interest" description="Disordered" evidence="1">
    <location>
        <begin position="79"/>
        <end position="99"/>
    </location>
</feature>
<feature type="transmembrane region" description="Helical" evidence="2">
    <location>
        <begin position="148"/>
        <end position="169"/>
    </location>
</feature>
<dbReference type="Proteomes" id="UP000530234">
    <property type="component" value="Unassembled WGS sequence"/>
</dbReference>
<evidence type="ECO:0000256" key="1">
    <source>
        <dbReference type="SAM" id="MobiDB-lite"/>
    </source>
</evidence>
<keyword evidence="2" id="KW-0812">Transmembrane</keyword>
<feature type="non-terminal residue" evidence="3">
    <location>
        <position position="348"/>
    </location>
</feature>
<feature type="transmembrane region" description="Helical" evidence="2">
    <location>
        <begin position="104"/>
        <end position="128"/>
    </location>
</feature>
<dbReference type="AlphaFoldDB" id="A0A7W3XYG2"/>
<reference evidence="4" key="1">
    <citation type="submission" date="2019-10" db="EMBL/GenBank/DDBJ databases">
        <title>Streptomyces sp. nov., a novel actinobacterium isolated from alkaline environment.</title>
        <authorList>
            <person name="Golinska P."/>
        </authorList>
    </citation>
    <scope>NUCLEOTIDE SEQUENCE [LARGE SCALE GENOMIC DNA]</scope>
    <source>
        <strain evidence="4">DSM 42108</strain>
    </source>
</reference>
<protein>
    <recommendedName>
        <fullName evidence="5">Transmembrane protein</fullName>
    </recommendedName>
</protein>
<dbReference type="RefSeq" id="WP_182666475.1">
    <property type="nucleotide sequence ID" value="NZ_VKHS01000684.1"/>
</dbReference>
<gene>
    <name evidence="3" type="ORF">FOE67_21085</name>
</gene>
<feature type="compositionally biased region" description="Basic and acidic residues" evidence="1">
    <location>
        <begin position="188"/>
        <end position="201"/>
    </location>
</feature>
<evidence type="ECO:0000256" key="2">
    <source>
        <dbReference type="SAM" id="Phobius"/>
    </source>
</evidence>
<proteinExistence type="predicted"/>
<accession>A0A7W3XYG2</accession>
<organism evidence="3 4">
    <name type="scientific">Streptomyces calidiresistens</name>
    <dbReference type="NCBI Taxonomy" id="1485586"/>
    <lineage>
        <taxon>Bacteria</taxon>
        <taxon>Bacillati</taxon>
        <taxon>Actinomycetota</taxon>
        <taxon>Actinomycetes</taxon>
        <taxon>Kitasatosporales</taxon>
        <taxon>Streptomycetaceae</taxon>
        <taxon>Streptomyces</taxon>
    </lineage>
</organism>
<feature type="region of interest" description="Disordered" evidence="1">
    <location>
        <begin position="176"/>
        <end position="201"/>
    </location>
</feature>
<sequence>MNTARHLLPEDRPEFERLLDEALRRTHPGAGDPSIGTRGPGRVDVENLRRTARDAAPLITAVAAVEYGRLLDARARGAAARPADGAPPTPSGARSGANEGTTGAGLGAVVSVLLPLLAGIAAAIFLTLGHVLGLMDPEPAAAGTIRAAGWFFLVLMGLGILVAGTELLITALRHGSGRSETGAGGAESRPREEESEEVTRARDAWEEALLERGLLPFLRDTAEESPATTDPSDPSGPGAPPARREGPGGRTPRLSYSSPGFAGPNEGRTGRERGRGYDSPGYDHPGFSSPRFTGPSEGGAGAGGDLVVGVGAGLGGLGRGGLGLRAPSAGSSTDSSGDRMLSVQPEDP</sequence>
<keyword evidence="4" id="KW-1185">Reference proteome</keyword>
<name>A0A7W3XYG2_9ACTN</name>
<keyword evidence="2" id="KW-1133">Transmembrane helix</keyword>
<evidence type="ECO:0008006" key="5">
    <source>
        <dbReference type="Google" id="ProtNLM"/>
    </source>
</evidence>
<dbReference type="EMBL" id="VKHS01000684">
    <property type="protein sequence ID" value="MBB0231923.1"/>
    <property type="molecule type" value="Genomic_DNA"/>
</dbReference>
<feature type="compositionally biased region" description="Gly residues" evidence="1">
    <location>
        <begin position="296"/>
        <end position="323"/>
    </location>
</feature>
<feature type="region of interest" description="Disordered" evidence="1">
    <location>
        <begin position="223"/>
        <end position="348"/>
    </location>
</feature>
<comment type="caution">
    <text evidence="3">The sequence shown here is derived from an EMBL/GenBank/DDBJ whole genome shotgun (WGS) entry which is preliminary data.</text>
</comment>
<evidence type="ECO:0000313" key="3">
    <source>
        <dbReference type="EMBL" id="MBB0231923.1"/>
    </source>
</evidence>